<evidence type="ECO:0000259" key="9">
    <source>
        <dbReference type="PROSITE" id="PS51635"/>
    </source>
</evidence>
<feature type="domain" description="PNPLA" evidence="9">
    <location>
        <begin position="19"/>
        <end position="227"/>
    </location>
</feature>
<feature type="short sequence motif" description="GXSXG" evidence="7">
    <location>
        <begin position="62"/>
        <end position="66"/>
    </location>
</feature>
<evidence type="ECO:0000256" key="4">
    <source>
        <dbReference type="ARBA" id="ARBA00022963"/>
    </source>
</evidence>
<dbReference type="CDD" id="cd07214">
    <property type="entry name" value="Pat17_isozyme_like"/>
    <property type="match status" value="1"/>
</dbReference>
<dbReference type="FunFam" id="3.40.1090.10:FF:000005">
    <property type="entry name" value="Patatin"/>
    <property type="match status" value="1"/>
</dbReference>
<feature type="short sequence motif" description="GXGXXG" evidence="7">
    <location>
        <begin position="23"/>
        <end position="28"/>
    </location>
</feature>
<dbReference type="Gene3D" id="3.40.1090.10">
    <property type="entry name" value="Cytosolic phospholipase A2 catalytic domain"/>
    <property type="match status" value="1"/>
</dbReference>
<keyword evidence="4 7" id="KW-0442">Lipid degradation</keyword>
<evidence type="ECO:0000313" key="11">
    <source>
        <dbReference type="Proteomes" id="UP001327560"/>
    </source>
</evidence>
<feature type="active site" description="Nucleophile" evidence="7">
    <location>
        <position position="64"/>
    </location>
</feature>
<comment type="similarity">
    <text evidence="1 8">Belongs to the patatin family.</text>
</comment>
<evidence type="ECO:0000256" key="1">
    <source>
        <dbReference type="ARBA" id="ARBA00010240"/>
    </source>
</evidence>
<evidence type="ECO:0000256" key="5">
    <source>
        <dbReference type="ARBA" id="ARBA00023098"/>
    </source>
</evidence>
<keyword evidence="2 7" id="KW-0378">Hydrolase</keyword>
<reference evidence="10 11" key="1">
    <citation type="submission" date="2023-10" db="EMBL/GenBank/DDBJ databases">
        <title>Chromosome-scale genome assembly provides insights into flower coloration mechanisms of Canna indica.</title>
        <authorList>
            <person name="Li C."/>
        </authorList>
    </citation>
    <scope>NUCLEOTIDE SEQUENCE [LARGE SCALE GENOMIC DNA]</scope>
    <source>
        <tissue evidence="10">Flower</tissue>
    </source>
</reference>
<name>A0AAQ3QLV9_9LILI</name>
<keyword evidence="11" id="KW-1185">Reference proteome</keyword>
<organism evidence="10 11">
    <name type="scientific">Canna indica</name>
    <name type="common">Indian-shot</name>
    <dbReference type="NCBI Taxonomy" id="4628"/>
    <lineage>
        <taxon>Eukaryota</taxon>
        <taxon>Viridiplantae</taxon>
        <taxon>Streptophyta</taxon>
        <taxon>Embryophyta</taxon>
        <taxon>Tracheophyta</taxon>
        <taxon>Spermatophyta</taxon>
        <taxon>Magnoliopsida</taxon>
        <taxon>Liliopsida</taxon>
        <taxon>Zingiberales</taxon>
        <taxon>Cannaceae</taxon>
        <taxon>Canna</taxon>
    </lineage>
</organism>
<accession>A0AAQ3QLV9</accession>
<dbReference type="PANTHER" id="PTHR32176">
    <property type="entry name" value="XYLOSE ISOMERASE"/>
    <property type="match status" value="1"/>
</dbReference>
<dbReference type="PANTHER" id="PTHR32176:SF103">
    <property type="entry name" value="OS08G0376550 PROTEIN"/>
    <property type="match status" value="1"/>
</dbReference>
<gene>
    <name evidence="10" type="ORF">Cni_G21653</name>
</gene>
<dbReference type="EC" id="3.1.1.-" evidence="8"/>
<evidence type="ECO:0000313" key="10">
    <source>
        <dbReference type="EMBL" id="WOL12885.1"/>
    </source>
</evidence>
<dbReference type="GO" id="GO:0047372">
    <property type="term" value="F:monoacylglycerol lipase activity"/>
    <property type="evidence" value="ECO:0007669"/>
    <property type="project" value="TreeGrafter"/>
</dbReference>
<comment type="domain">
    <text evidence="8">The nitrogen atoms of the two glycine residues in the GGXR motif define the oxyanion hole, and stabilize the oxyanion that forms during the nucleophilic attack by the catalytic serine during substrate cleavage.</text>
</comment>
<evidence type="ECO:0000256" key="6">
    <source>
        <dbReference type="ARBA" id="ARBA00025642"/>
    </source>
</evidence>
<dbReference type="Pfam" id="PF01734">
    <property type="entry name" value="Patatin"/>
    <property type="match status" value="1"/>
</dbReference>
<comment type="caution">
    <text evidence="7">Lacks conserved residue(s) required for the propagation of feature annotation.</text>
</comment>
<dbReference type="InterPro" id="IPR002641">
    <property type="entry name" value="PNPLA_dom"/>
</dbReference>
<dbReference type="GO" id="GO:0004620">
    <property type="term" value="F:phospholipase activity"/>
    <property type="evidence" value="ECO:0007669"/>
    <property type="project" value="TreeGrafter"/>
</dbReference>
<sequence>MAQNSANPEETSEKMVTVLSIDGGGVRGIIPATILAFLEATLQEIDGRPDARIADYFDVIAGTSTGGLITAMLAAPDDNNRPLFAAQDIVQFYLDNSPKIFPQKNAGFLNPLSNLVGALVGPRYDGKYLHSIIEEGFGERRIGQTLTNIVVPTFDIKLLQPTIFSTFEARTVTSKDARLSDICIGTSAAPTYLPGHYFATEDDAGNAREFNLIDGSVAANNPTLAAMNQVAKYIFAANPDFLPLKYDKVLVISLGTGTKKEEGGFSAQESAKWGVLSWLINNSTSPLIDIFSQGSADMVDIHASVLFRALDSDQNYLRIQEDGLTGDAASVDISTPENLNNLLNIGNNLLTKPVSRVNLDTGVYEAVEGEGTNQDALTRFASQLSAQRQLRN</sequence>
<feature type="active site" description="Proton acceptor" evidence="7">
    <location>
        <position position="214"/>
    </location>
</feature>
<comment type="function">
    <text evidence="6">Possesses non-specific lipolytic acyl hydrolase (LAH) activity. Hydrolyzes phospholipids as well as galactolipids. May play a role in disease resistance.</text>
</comment>
<keyword evidence="3" id="KW-0611">Plant defense</keyword>
<dbReference type="GO" id="GO:0016042">
    <property type="term" value="P:lipid catabolic process"/>
    <property type="evidence" value="ECO:0007669"/>
    <property type="project" value="UniProtKB-UniRule"/>
</dbReference>
<dbReference type="SUPFAM" id="SSF52151">
    <property type="entry name" value="FabD/lysophospholipase-like"/>
    <property type="match status" value="1"/>
</dbReference>
<evidence type="ECO:0000256" key="8">
    <source>
        <dbReference type="RuleBase" id="RU361262"/>
    </source>
</evidence>
<dbReference type="InterPro" id="IPR016035">
    <property type="entry name" value="Acyl_Trfase/lysoPLipase"/>
</dbReference>
<dbReference type="PROSITE" id="PS51635">
    <property type="entry name" value="PNPLA"/>
    <property type="match status" value="1"/>
</dbReference>
<proteinExistence type="inferred from homology"/>
<dbReference type="Proteomes" id="UP001327560">
    <property type="component" value="Chromosome 7"/>
</dbReference>
<evidence type="ECO:0000256" key="2">
    <source>
        <dbReference type="ARBA" id="ARBA00022801"/>
    </source>
</evidence>
<comment type="function">
    <text evidence="8">Lipolytic acyl hydrolase (LAH).</text>
</comment>
<evidence type="ECO:0000256" key="7">
    <source>
        <dbReference type="PROSITE-ProRule" id="PRU01161"/>
    </source>
</evidence>
<dbReference type="GO" id="GO:0006952">
    <property type="term" value="P:defense response"/>
    <property type="evidence" value="ECO:0007669"/>
    <property type="project" value="UniProtKB-KW"/>
</dbReference>
<protein>
    <recommendedName>
        <fullName evidence="8">Patatin</fullName>
        <ecNumber evidence="8">3.1.1.-</ecNumber>
    </recommendedName>
</protein>
<dbReference type="AlphaFoldDB" id="A0AAQ3QLV9"/>
<keyword evidence="5 7" id="KW-0443">Lipid metabolism</keyword>
<dbReference type="EMBL" id="CP136896">
    <property type="protein sequence ID" value="WOL12885.1"/>
    <property type="molecule type" value="Genomic_DNA"/>
</dbReference>
<evidence type="ECO:0000256" key="3">
    <source>
        <dbReference type="ARBA" id="ARBA00022821"/>
    </source>
</evidence>